<reference evidence="1 2" key="1">
    <citation type="submission" date="2011-08" db="EMBL/GenBank/DDBJ databases">
        <authorList>
            <person name="Weinstock G."/>
            <person name="Sodergren E."/>
            <person name="Clifton S."/>
            <person name="Fulton L."/>
            <person name="Fulton B."/>
            <person name="Courtney L."/>
            <person name="Fronick C."/>
            <person name="Harrison M."/>
            <person name="Strong C."/>
            <person name="Farmer C."/>
            <person name="Delahaunty K."/>
            <person name="Markovic C."/>
            <person name="Hall O."/>
            <person name="Minx P."/>
            <person name="Tomlinson C."/>
            <person name="Mitreva M."/>
            <person name="Hou S."/>
            <person name="Chen J."/>
            <person name="Wollam A."/>
            <person name="Pepin K.H."/>
            <person name="Johnson M."/>
            <person name="Bhonagiri V."/>
            <person name="Zhang X."/>
            <person name="Suruliraj S."/>
            <person name="Warren W."/>
            <person name="Chinwalla A."/>
            <person name="Mardis E.R."/>
            <person name="Wilson R.K."/>
        </authorList>
    </citation>
    <scope>NUCLEOTIDE SEQUENCE [LARGE SCALE GENOMIC DNA]</scope>
    <source>
        <strain evidence="1 2">ATCC 29863</strain>
    </source>
</reference>
<name>G9YW40_FLAPL</name>
<dbReference type="Proteomes" id="UP000004459">
    <property type="component" value="Unassembled WGS sequence"/>
</dbReference>
<evidence type="ECO:0000313" key="1">
    <source>
        <dbReference type="EMBL" id="EHM39418.1"/>
    </source>
</evidence>
<proteinExistence type="predicted"/>
<sequence>MISIYLTPWSTLQVKPFFQNRRKAPAKGRGFSGVCCVSCKGVGEG</sequence>
<comment type="caution">
    <text evidence="1">The sequence shown here is derived from an EMBL/GenBank/DDBJ whole genome shotgun (WGS) entry which is preliminary data.</text>
</comment>
<dbReference type="HOGENOM" id="CLU_3200114_0_0_9"/>
<evidence type="ECO:0000313" key="2">
    <source>
        <dbReference type="Proteomes" id="UP000004459"/>
    </source>
</evidence>
<organism evidence="1 2">
    <name type="scientific">Flavonifractor plautii ATCC 29863</name>
    <dbReference type="NCBI Taxonomy" id="411475"/>
    <lineage>
        <taxon>Bacteria</taxon>
        <taxon>Bacillati</taxon>
        <taxon>Bacillota</taxon>
        <taxon>Clostridia</taxon>
        <taxon>Eubacteriales</taxon>
        <taxon>Oscillospiraceae</taxon>
        <taxon>Flavonifractor</taxon>
    </lineage>
</organism>
<dbReference type="AlphaFoldDB" id="G9YW40"/>
<dbReference type="EMBL" id="AGCK01000307">
    <property type="protein sequence ID" value="EHM39418.1"/>
    <property type="molecule type" value="Genomic_DNA"/>
</dbReference>
<accession>G9YW40</accession>
<protein>
    <submittedName>
        <fullName evidence="1">Uncharacterized protein</fullName>
    </submittedName>
</protein>
<gene>
    <name evidence="1" type="ORF">HMPREF0372_03756</name>
</gene>